<sequence length="23" mass="2686">MGAMLVTTIYSNHGKTEYLQKYH</sequence>
<name>A0A0A8Y5R3_ARUDO</name>
<reference evidence="1" key="2">
    <citation type="journal article" date="2015" name="Data Brief">
        <title>Shoot transcriptome of the giant reed, Arundo donax.</title>
        <authorList>
            <person name="Barrero R.A."/>
            <person name="Guerrero F.D."/>
            <person name="Moolhuijzen P."/>
            <person name="Goolsby J.A."/>
            <person name="Tidwell J."/>
            <person name="Bellgard S.E."/>
            <person name="Bellgard M.I."/>
        </authorList>
    </citation>
    <scope>NUCLEOTIDE SEQUENCE</scope>
    <source>
        <tissue evidence="1">Shoot tissue taken approximately 20 cm above the soil surface</tissue>
    </source>
</reference>
<proteinExistence type="predicted"/>
<evidence type="ECO:0000313" key="1">
    <source>
        <dbReference type="EMBL" id="JAD21351.1"/>
    </source>
</evidence>
<organism evidence="1">
    <name type="scientific">Arundo donax</name>
    <name type="common">Giant reed</name>
    <name type="synonym">Donax arundinaceus</name>
    <dbReference type="NCBI Taxonomy" id="35708"/>
    <lineage>
        <taxon>Eukaryota</taxon>
        <taxon>Viridiplantae</taxon>
        <taxon>Streptophyta</taxon>
        <taxon>Embryophyta</taxon>
        <taxon>Tracheophyta</taxon>
        <taxon>Spermatophyta</taxon>
        <taxon>Magnoliopsida</taxon>
        <taxon>Liliopsida</taxon>
        <taxon>Poales</taxon>
        <taxon>Poaceae</taxon>
        <taxon>PACMAD clade</taxon>
        <taxon>Arundinoideae</taxon>
        <taxon>Arundineae</taxon>
        <taxon>Arundo</taxon>
    </lineage>
</organism>
<dbReference type="AlphaFoldDB" id="A0A0A8Y5R3"/>
<protein>
    <submittedName>
        <fullName evidence="1">Uncharacterized protein</fullName>
    </submittedName>
</protein>
<reference evidence="1" key="1">
    <citation type="submission" date="2014-09" db="EMBL/GenBank/DDBJ databases">
        <authorList>
            <person name="Magalhaes I.L.F."/>
            <person name="Oliveira U."/>
            <person name="Santos F.R."/>
            <person name="Vidigal T.H.D.A."/>
            <person name="Brescovit A.D."/>
            <person name="Santos A.J."/>
        </authorList>
    </citation>
    <scope>NUCLEOTIDE SEQUENCE</scope>
    <source>
        <tissue evidence="1">Shoot tissue taken approximately 20 cm above the soil surface</tissue>
    </source>
</reference>
<accession>A0A0A8Y5R3</accession>
<dbReference type="EMBL" id="GBRH01276544">
    <property type="protein sequence ID" value="JAD21351.1"/>
    <property type="molecule type" value="Transcribed_RNA"/>
</dbReference>